<evidence type="ECO:0000256" key="10">
    <source>
        <dbReference type="ARBA" id="ARBA00023069"/>
    </source>
</evidence>
<evidence type="ECO:0000313" key="18">
    <source>
        <dbReference type="RefSeq" id="XP_004383390.1"/>
    </source>
</evidence>
<accession>A0A2Y9DY40</accession>
<dbReference type="GeneID" id="101341504"/>
<keyword evidence="10" id="KW-0969">Cilium</keyword>
<feature type="compositionally biased region" description="Polar residues" evidence="16">
    <location>
        <begin position="348"/>
        <end position="359"/>
    </location>
</feature>
<reference evidence="18" key="1">
    <citation type="submission" date="2025-08" db="UniProtKB">
        <authorList>
            <consortium name="RefSeq"/>
        </authorList>
    </citation>
    <scope>IDENTIFICATION</scope>
</reference>
<dbReference type="GO" id="GO:0001669">
    <property type="term" value="C:acrosomal vesicle"/>
    <property type="evidence" value="ECO:0007669"/>
    <property type="project" value="UniProtKB-SubCell"/>
</dbReference>
<dbReference type="RefSeq" id="XP_004383390.1">
    <property type="nucleotide sequence ID" value="XM_004383333.2"/>
</dbReference>
<dbReference type="Pfam" id="PF15367">
    <property type="entry name" value="CABS1"/>
    <property type="match status" value="1"/>
</dbReference>
<keyword evidence="17" id="KW-1185">Reference proteome</keyword>
<dbReference type="GO" id="GO:0031514">
    <property type="term" value="C:motile cilium"/>
    <property type="evidence" value="ECO:0007669"/>
    <property type="project" value="UniProtKB-SubCell"/>
</dbReference>
<dbReference type="OrthoDB" id="9836525at2759"/>
<dbReference type="CTD" id="85438"/>
<name>A0A2Y9DY40_TRIMA</name>
<dbReference type="KEGG" id="tmu:101341504"/>
<sequence length="401" mass="43458">MAEGGSPKIYSHRPTERNKTPTEAKIFFGADNTIAKSETTITSEGDHISSVNDSTRESDFSSTTGNKLAPSKERLKSEDDVETHITKSTTHMEKEMPTLTGTTNPVADDSITKNFISAKIGNISSPLSTVSLIDFSTNLAEDSLLDSICPGDKDVSITSEVSGTLKKSTMCIVDTPTPSGKKDAPDVINSNSSDKSNADEVVQLTNSSVPEVEISSSAENITTIPDITALAEKKITEIDLILSEEDPNAVAKLTDSEEENFITVFELTTSAERDKDNPEDIPLMDEESIDEVNVWMERESPNEAETHSILLTAVESRYDFIVPTSVAMNLEDDLPTTTMKDLSENDTTESVTKVTGPSSGATTILDAPIPILDTSNHLEDNFTTEMDLFKLLGEDPDGFMI</sequence>
<evidence type="ECO:0000256" key="5">
    <source>
        <dbReference type="ARBA" id="ARBA00022490"/>
    </source>
</evidence>
<keyword evidence="12" id="KW-0472">Membrane</keyword>
<evidence type="ECO:0000256" key="15">
    <source>
        <dbReference type="ARBA" id="ARBA00045943"/>
    </source>
</evidence>
<dbReference type="AlphaFoldDB" id="A0A2Y9DY40"/>
<keyword evidence="13" id="KW-0966">Cell projection</keyword>
<keyword evidence="14" id="KW-0968">Cytoplasmic vesicle</keyword>
<evidence type="ECO:0000256" key="13">
    <source>
        <dbReference type="ARBA" id="ARBA00023273"/>
    </source>
</evidence>
<evidence type="ECO:0000256" key="6">
    <source>
        <dbReference type="ARBA" id="ARBA00022553"/>
    </source>
</evidence>
<comment type="function">
    <text evidence="15">Calcium-binding protein. Essential for maintaining the structural integrity of the sperm flagella.</text>
</comment>
<feature type="compositionally biased region" description="Basic and acidic residues" evidence="16">
    <location>
        <begin position="13"/>
        <end position="22"/>
    </location>
</feature>
<organism evidence="17 18">
    <name type="scientific">Trichechus manatus latirostris</name>
    <name type="common">Florida manatee</name>
    <dbReference type="NCBI Taxonomy" id="127582"/>
    <lineage>
        <taxon>Eukaryota</taxon>
        <taxon>Metazoa</taxon>
        <taxon>Chordata</taxon>
        <taxon>Craniata</taxon>
        <taxon>Vertebrata</taxon>
        <taxon>Euteleostomi</taxon>
        <taxon>Mammalia</taxon>
        <taxon>Eutheria</taxon>
        <taxon>Afrotheria</taxon>
        <taxon>Sirenia</taxon>
        <taxon>Trichechidae</taxon>
        <taxon>Trichechus</taxon>
    </lineage>
</organism>
<gene>
    <name evidence="18" type="primary">CABS1</name>
</gene>
<dbReference type="InterPro" id="IPR026118">
    <property type="entry name" value="Ca-bd_spermatid"/>
</dbReference>
<keyword evidence="7" id="KW-0999">Mitochondrion inner membrane</keyword>
<keyword evidence="9" id="KW-0282">Flagellum</keyword>
<dbReference type="GO" id="GO:0005509">
    <property type="term" value="F:calcium ion binding"/>
    <property type="evidence" value="ECO:0007669"/>
    <property type="project" value="InterPro"/>
</dbReference>
<feature type="region of interest" description="Disordered" evidence="16">
    <location>
        <begin position="36"/>
        <end position="83"/>
    </location>
</feature>
<dbReference type="GO" id="GO:0007283">
    <property type="term" value="P:spermatogenesis"/>
    <property type="evidence" value="ECO:0007669"/>
    <property type="project" value="InterPro"/>
</dbReference>
<feature type="region of interest" description="Disordered" evidence="16">
    <location>
        <begin position="1"/>
        <end position="23"/>
    </location>
</feature>
<keyword evidence="11" id="KW-0496">Mitochondrion</keyword>
<evidence type="ECO:0000256" key="12">
    <source>
        <dbReference type="ARBA" id="ARBA00023136"/>
    </source>
</evidence>
<protein>
    <recommendedName>
        <fullName evidence="4">Calcium-binding and spermatid-specific protein 1</fullName>
    </recommendedName>
</protein>
<feature type="region of interest" description="Disordered" evidence="16">
    <location>
        <begin position="337"/>
        <end position="359"/>
    </location>
</feature>
<dbReference type="FunCoup" id="A0A2Y9DY40">
    <property type="interactions" value="10"/>
</dbReference>
<evidence type="ECO:0000256" key="11">
    <source>
        <dbReference type="ARBA" id="ARBA00023128"/>
    </source>
</evidence>
<evidence type="ECO:0000256" key="2">
    <source>
        <dbReference type="ARBA" id="ARBA00004230"/>
    </source>
</evidence>
<dbReference type="PANTHER" id="PTHR22810:SF1">
    <property type="entry name" value="CALCIUM-BINDING AND SPERMATID-SPECIFIC PROTEIN 1"/>
    <property type="match status" value="1"/>
</dbReference>
<keyword evidence="5" id="KW-0963">Cytoplasm</keyword>
<evidence type="ECO:0000256" key="7">
    <source>
        <dbReference type="ARBA" id="ARBA00022792"/>
    </source>
</evidence>
<comment type="subcellular location">
    <subcellularLocation>
        <location evidence="2">Cell projection</location>
        <location evidence="2">Cilium</location>
        <location evidence="2">Flagellum</location>
    </subcellularLocation>
    <subcellularLocation>
        <location evidence="1">Cytoplasmic vesicle</location>
        <location evidence="1">Secretory vesicle</location>
        <location evidence="1">Acrosome</location>
    </subcellularLocation>
    <subcellularLocation>
        <location evidence="3">Mitochondrion inner membrane</location>
    </subcellularLocation>
</comment>
<feature type="compositionally biased region" description="Polar residues" evidence="16">
    <location>
        <begin position="36"/>
        <end position="53"/>
    </location>
</feature>
<evidence type="ECO:0000256" key="1">
    <source>
        <dbReference type="ARBA" id="ARBA00004218"/>
    </source>
</evidence>
<evidence type="ECO:0000256" key="8">
    <source>
        <dbReference type="ARBA" id="ARBA00022837"/>
    </source>
</evidence>
<evidence type="ECO:0000256" key="4">
    <source>
        <dbReference type="ARBA" id="ARBA00015158"/>
    </source>
</evidence>
<keyword evidence="8" id="KW-0106">Calcium</keyword>
<dbReference type="Proteomes" id="UP000248480">
    <property type="component" value="Unplaced"/>
</dbReference>
<dbReference type="GO" id="GO:0005743">
    <property type="term" value="C:mitochondrial inner membrane"/>
    <property type="evidence" value="ECO:0007669"/>
    <property type="project" value="UniProtKB-SubCell"/>
</dbReference>
<feature type="region of interest" description="Disordered" evidence="16">
    <location>
        <begin position="175"/>
        <end position="198"/>
    </location>
</feature>
<dbReference type="InParanoid" id="A0A2Y9DY40"/>
<evidence type="ECO:0000256" key="16">
    <source>
        <dbReference type="SAM" id="MobiDB-lite"/>
    </source>
</evidence>
<proteinExistence type="predicted"/>
<dbReference type="STRING" id="127582.A0A2Y9DY40"/>
<evidence type="ECO:0000256" key="9">
    <source>
        <dbReference type="ARBA" id="ARBA00022846"/>
    </source>
</evidence>
<evidence type="ECO:0000256" key="14">
    <source>
        <dbReference type="ARBA" id="ARBA00023329"/>
    </source>
</evidence>
<keyword evidence="6" id="KW-0597">Phosphoprotein</keyword>
<feature type="compositionally biased region" description="Basic and acidic residues" evidence="16">
    <location>
        <begin position="70"/>
        <end position="83"/>
    </location>
</feature>
<evidence type="ECO:0000313" key="17">
    <source>
        <dbReference type="Proteomes" id="UP000248480"/>
    </source>
</evidence>
<dbReference type="PANTHER" id="PTHR22810">
    <property type="entry name" value="TESTIS DEVELOPMENT PROTEIN NYD-SP26"/>
    <property type="match status" value="1"/>
</dbReference>
<evidence type="ECO:0000256" key="3">
    <source>
        <dbReference type="ARBA" id="ARBA00004273"/>
    </source>
</evidence>